<dbReference type="InterPro" id="IPR002781">
    <property type="entry name" value="TM_pro_TauE-like"/>
</dbReference>
<name>A0A1W6ZVD3_9HYPH</name>
<dbReference type="Proteomes" id="UP000194137">
    <property type="component" value="Chromosome"/>
</dbReference>
<evidence type="ECO:0000256" key="5">
    <source>
        <dbReference type="RuleBase" id="RU363041"/>
    </source>
</evidence>
<feature type="transmembrane region" description="Helical" evidence="5">
    <location>
        <begin position="56"/>
        <end position="78"/>
    </location>
</feature>
<proteinExistence type="inferred from homology"/>
<feature type="transmembrane region" description="Helical" evidence="5">
    <location>
        <begin position="187"/>
        <end position="211"/>
    </location>
</feature>
<feature type="transmembrane region" description="Helical" evidence="5">
    <location>
        <begin position="256"/>
        <end position="273"/>
    </location>
</feature>
<evidence type="ECO:0000256" key="3">
    <source>
        <dbReference type="ARBA" id="ARBA00022989"/>
    </source>
</evidence>
<dbReference type="STRING" id="1235591.CAK95_19760"/>
<keyword evidence="2 5" id="KW-0812">Transmembrane</keyword>
<evidence type="ECO:0000256" key="2">
    <source>
        <dbReference type="ARBA" id="ARBA00022692"/>
    </source>
</evidence>
<dbReference type="KEGG" id="psin:CAK95_19760"/>
<keyword evidence="5" id="KW-1003">Cell membrane</keyword>
<protein>
    <recommendedName>
        <fullName evidence="5">Probable membrane transporter protein</fullName>
    </recommendedName>
</protein>
<evidence type="ECO:0000313" key="7">
    <source>
        <dbReference type="Proteomes" id="UP000194137"/>
    </source>
</evidence>
<feature type="transmembrane region" description="Helical" evidence="5">
    <location>
        <begin position="116"/>
        <end position="134"/>
    </location>
</feature>
<feature type="transmembrane region" description="Helical" evidence="5">
    <location>
        <begin position="90"/>
        <end position="109"/>
    </location>
</feature>
<sequence>MMLGIPAGELTLLAMAIVIGGVLTGLLAGLFGVGGGAIIVPVLYEIFRVMGVADDIRMQLCVGTSLAIIIPTSIRSFAAHRSRGNLPIDILKTWIVPIIVGVVIGGFLAATAPSSLFKSAFVVMAFMLSAKFLFPTSKWRLGNALPGLPLMWLYGIFIGFYSALMGVGGGAVATVIMTLYGQPIHAAVGISAGIGVIISLVGTVGFIIAGLPHQDLMPPLSLGYVSLIGFALMSPVSAFVAPYGATIAHRLSRRKLEIAFGVFLLLVGMRFIVSLT</sequence>
<organism evidence="6 7">
    <name type="scientific">Pseudorhodoplanes sinuspersici</name>
    <dbReference type="NCBI Taxonomy" id="1235591"/>
    <lineage>
        <taxon>Bacteria</taxon>
        <taxon>Pseudomonadati</taxon>
        <taxon>Pseudomonadota</taxon>
        <taxon>Alphaproteobacteria</taxon>
        <taxon>Hyphomicrobiales</taxon>
        <taxon>Pseudorhodoplanes</taxon>
    </lineage>
</organism>
<dbReference type="GO" id="GO:0005886">
    <property type="term" value="C:plasma membrane"/>
    <property type="evidence" value="ECO:0007669"/>
    <property type="project" value="UniProtKB-SubCell"/>
</dbReference>
<comment type="similarity">
    <text evidence="5">Belongs to the 4-toluene sulfonate uptake permease (TSUP) (TC 2.A.102) family.</text>
</comment>
<evidence type="ECO:0000256" key="4">
    <source>
        <dbReference type="ARBA" id="ARBA00023136"/>
    </source>
</evidence>
<keyword evidence="3 5" id="KW-1133">Transmembrane helix</keyword>
<dbReference type="EMBL" id="CP021112">
    <property type="protein sequence ID" value="ARQ01081.1"/>
    <property type="molecule type" value="Genomic_DNA"/>
</dbReference>
<accession>A0A1W6ZVD3</accession>
<feature type="transmembrane region" description="Helical" evidence="5">
    <location>
        <begin position="154"/>
        <end position="180"/>
    </location>
</feature>
<comment type="subcellular location">
    <subcellularLocation>
        <location evidence="5">Cell membrane</location>
        <topology evidence="5">Multi-pass membrane protein</topology>
    </subcellularLocation>
    <subcellularLocation>
        <location evidence="1">Membrane</location>
        <topology evidence="1">Multi-pass membrane protein</topology>
    </subcellularLocation>
</comment>
<dbReference type="PANTHER" id="PTHR43483">
    <property type="entry name" value="MEMBRANE TRANSPORTER PROTEIN HI_0806-RELATED"/>
    <property type="match status" value="1"/>
</dbReference>
<dbReference type="Pfam" id="PF01925">
    <property type="entry name" value="TauE"/>
    <property type="match status" value="1"/>
</dbReference>
<reference evidence="6 7" key="1">
    <citation type="submission" date="2017-05" db="EMBL/GenBank/DDBJ databases">
        <title>Full genome sequence of Pseudorhodoplanes sinuspersici.</title>
        <authorList>
            <person name="Dastgheib S.M.M."/>
            <person name="Shavandi M."/>
            <person name="Tirandaz H."/>
        </authorList>
    </citation>
    <scope>NUCLEOTIDE SEQUENCE [LARGE SCALE GENOMIC DNA]</scope>
    <source>
        <strain evidence="6 7">RIPI110</strain>
    </source>
</reference>
<feature type="transmembrane region" description="Helical" evidence="5">
    <location>
        <begin position="12"/>
        <end position="44"/>
    </location>
</feature>
<gene>
    <name evidence="6" type="ORF">CAK95_19760</name>
</gene>
<evidence type="ECO:0000313" key="6">
    <source>
        <dbReference type="EMBL" id="ARQ01081.1"/>
    </source>
</evidence>
<feature type="transmembrane region" description="Helical" evidence="5">
    <location>
        <begin position="223"/>
        <end position="244"/>
    </location>
</feature>
<dbReference type="PANTHER" id="PTHR43483:SF3">
    <property type="entry name" value="MEMBRANE TRANSPORTER PROTEIN HI_0806-RELATED"/>
    <property type="match status" value="1"/>
</dbReference>
<keyword evidence="7" id="KW-1185">Reference proteome</keyword>
<dbReference type="AlphaFoldDB" id="A0A1W6ZVD3"/>
<keyword evidence="4 5" id="KW-0472">Membrane</keyword>
<evidence type="ECO:0000256" key="1">
    <source>
        <dbReference type="ARBA" id="ARBA00004141"/>
    </source>
</evidence>